<feature type="binding site" evidence="8">
    <location>
        <position position="113"/>
    </location>
    <ligand>
        <name>Fe cation</name>
        <dbReference type="ChEBI" id="CHEBI:24875"/>
    </ligand>
</feature>
<evidence type="ECO:0000256" key="2">
    <source>
        <dbReference type="ARBA" id="ARBA00022491"/>
    </source>
</evidence>
<dbReference type="CDD" id="cd07153">
    <property type="entry name" value="Fur_like"/>
    <property type="match status" value="1"/>
</dbReference>
<keyword evidence="2" id="KW-0678">Repressor</keyword>
<keyword evidence="3 7" id="KW-0862">Zinc</keyword>
<evidence type="ECO:0000313" key="9">
    <source>
        <dbReference type="EMBL" id="KJY57134.1"/>
    </source>
</evidence>
<dbReference type="Gene3D" id="1.10.10.10">
    <property type="entry name" value="Winged helix-like DNA-binding domain superfamily/Winged helix DNA-binding domain"/>
    <property type="match status" value="1"/>
</dbReference>
<dbReference type="GO" id="GO:0003700">
    <property type="term" value="F:DNA-binding transcription factor activity"/>
    <property type="evidence" value="ECO:0007669"/>
    <property type="project" value="InterPro"/>
</dbReference>
<dbReference type="EMBL" id="JXLI01000009">
    <property type="protein sequence ID" value="KJY57134.1"/>
    <property type="molecule type" value="Genomic_DNA"/>
</dbReference>
<gene>
    <name evidence="9" type="ORF">JF74_06610</name>
</gene>
<dbReference type="PANTHER" id="PTHR33202">
    <property type="entry name" value="ZINC UPTAKE REGULATION PROTEIN"/>
    <property type="match status" value="1"/>
</dbReference>
<dbReference type="PANTHER" id="PTHR33202:SF8">
    <property type="entry name" value="PEROXIDE-RESPONSIVE REPRESSOR PERR"/>
    <property type="match status" value="1"/>
</dbReference>
<reference evidence="9 10" key="1">
    <citation type="submission" date="2015-01" db="EMBL/GenBank/DDBJ databases">
        <title>Comparative genomics of the lactic acid bacteria isolated from the honey bee gut.</title>
        <authorList>
            <person name="Ellegaard K.M."/>
            <person name="Tamarit D."/>
            <person name="Javelind E."/>
            <person name="Olofsson T."/>
            <person name="Andersson S.G."/>
            <person name="Vasquez A."/>
        </authorList>
    </citation>
    <scope>NUCLEOTIDE SEQUENCE [LARGE SCALE GENOMIC DNA]</scope>
    <source>
        <strain evidence="9 10">Hma8</strain>
    </source>
</reference>
<organism evidence="9 10">
    <name type="scientific">Lactobacillus melliventris</name>
    <dbReference type="NCBI Taxonomy" id="1218507"/>
    <lineage>
        <taxon>Bacteria</taxon>
        <taxon>Bacillati</taxon>
        <taxon>Bacillota</taxon>
        <taxon>Bacilli</taxon>
        <taxon>Lactobacillales</taxon>
        <taxon>Lactobacillaceae</taxon>
        <taxon>Lactobacillus</taxon>
    </lineage>
</organism>
<sequence>MPNFSDEAGSLLRSHHLKVTKPRLKILEYLMAHHNHPTASTIFTAISGDEPAYRATVYNNLNKLVDAGIVTEIKNGDDSLHYDYFVKPHFHIICKKCGKIADVYYPDFGRIEEQMRTEADKQTGFVTSSSHVEIYGLCPNCQNKEKKTNKCKF</sequence>
<feature type="binding site" evidence="7">
    <location>
        <position position="94"/>
    </location>
    <ligand>
        <name>Zn(2+)</name>
        <dbReference type="ChEBI" id="CHEBI:29105"/>
    </ligand>
</feature>
<feature type="binding site" evidence="7">
    <location>
        <position position="138"/>
    </location>
    <ligand>
        <name>Zn(2+)</name>
        <dbReference type="ChEBI" id="CHEBI:29105"/>
    </ligand>
</feature>
<keyword evidence="6" id="KW-0804">Transcription</keyword>
<dbReference type="InterPro" id="IPR036390">
    <property type="entry name" value="WH_DNA-bd_sf"/>
</dbReference>
<evidence type="ECO:0000256" key="7">
    <source>
        <dbReference type="PIRSR" id="PIRSR602481-1"/>
    </source>
</evidence>
<keyword evidence="4" id="KW-0805">Transcription regulation</keyword>
<dbReference type="Gene3D" id="3.30.1490.190">
    <property type="match status" value="1"/>
</dbReference>
<dbReference type="Proteomes" id="UP000033531">
    <property type="component" value="Unassembled WGS sequence"/>
</dbReference>
<protein>
    <submittedName>
        <fullName evidence="9">Ferric uptake regulation protein</fullName>
    </submittedName>
</protein>
<dbReference type="AlphaFoldDB" id="A0A0F4LFU4"/>
<feature type="binding site" evidence="7">
    <location>
        <position position="141"/>
    </location>
    <ligand>
        <name>Zn(2+)</name>
        <dbReference type="ChEBI" id="CHEBI:29105"/>
    </ligand>
</feature>
<keyword evidence="5" id="KW-0238">DNA-binding</keyword>
<dbReference type="SUPFAM" id="SSF46785">
    <property type="entry name" value="Winged helix' DNA-binding domain"/>
    <property type="match status" value="1"/>
</dbReference>
<dbReference type="GO" id="GO:0000976">
    <property type="term" value="F:transcription cis-regulatory region binding"/>
    <property type="evidence" value="ECO:0007669"/>
    <property type="project" value="TreeGrafter"/>
</dbReference>
<dbReference type="GO" id="GO:1900376">
    <property type="term" value="P:regulation of secondary metabolite biosynthetic process"/>
    <property type="evidence" value="ECO:0007669"/>
    <property type="project" value="TreeGrafter"/>
</dbReference>
<evidence type="ECO:0000256" key="4">
    <source>
        <dbReference type="ARBA" id="ARBA00023015"/>
    </source>
</evidence>
<dbReference type="STRING" id="1218507.JF74_06610"/>
<name>A0A0F4LFU4_9LACO</name>
<comment type="cofactor">
    <cofactor evidence="8">
        <name>Mn(2+)</name>
        <dbReference type="ChEBI" id="CHEBI:29035"/>
    </cofactor>
    <cofactor evidence="8">
        <name>Fe(2+)</name>
        <dbReference type="ChEBI" id="CHEBI:29033"/>
    </cofactor>
    <text evidence="8">Binds 1 Mn(2+) or Fe(2+) ion per subunit.</text>
</comment>
<proteinExistence type="inferred from homology"/>
<dbReference type="RefSeq" id="WP_209423813.1">
    <property type="nucleotide sequence ID" value="NZ_JBHTMT010000003.1"/>
</dbReference>
<evidence type="ECO:0000256" key="1">
    <source>
        <dbReference type="ARBA" id="ARBA00007957"/>
    </source>
</evidence>
<evidence type="ECO:0000256" key="8">
    <source>
        <dbReference type="PIRSR" id="PIRSR602481-2"/>
    </source>
</evidence>
<dbReference type="HOGENOM" id="CLU_096072_4_2_9"/>
<comment type="similarity">
    <text evidence="1">Belongs to the Fur family.</text>
</comment>
<dbReference type="GO" id="GO:0045892">
    <property type="term" value="P:negative regulation of DNA-templated transcription"/>
    <property type="evidence" value="ECO:0007669"/>
    <property type="project" value="TreeGrafter"/>
</dbReference>
<dbReference type="InterPro" id="IPR002481">
    <property type="entry name" value="FUR"/>
</dbReference>
<keyword evidence="7" id="KW-0479">Metal-binding</keyword>
<dbReference type="PATRIC" id="fig|1218507.3.peg.830"/>
<dbReference type="GO" id="GO:0008270">
    <property type="term" value="F:zinc ion binding"/>
    <property type="evidence" value="ECO:0007669"/>
    <property type="project" value="TreeGrafter"/>
</dbReference>
<evidence type="ECO:0000256" key="3">
    <source>
        <dbReference type="ARBA" id="ARBA00022833"/>
    </source>
</evidence>
<accession>A0A0F4LFU4</accession>
<dbReference type="InterPro" id="IPR043135">
    <property type="entry name" value="Fur_C"/>
</dbReference>
<evidence type="ECO:0000313" key="10">
    <source>
        <dbReference type="Proteomes" id="UP000033531"/>
    </source>
</evidence>
<dbReference type="Pfam" id="PF01475">
    <property type="entry name" value="FUR"/>
    <property type="match status" value="1"/>
</dbReference>
<comment type="cofactor">
    <cofactor evidence="7">
        <name>Zn(2+)</name>
        <dbReference type="ChEBI" id="CHEBI:29105"/>
    </cofactor>
    <text evidence="7">Binds 1 zinc ion per subunit.</text>
</comment>
<keyword evidence="8" id="KW-0408">Iron</keyword>
<comment type="caution">
    <text evidence="9">The sequence shown here is derived from an EMBL/GenBank/DDBJ whole genome shotgun (WGS) entry which is preliminary data.</text>
</comment>
<evidence type="ECO:0000256" key="5">
    <source>
        <dbReference type="ARBA" id="ARBA00023125"/>
    </source>
</evidence>
<feature type="binding site" evidence="7">
    <location>
        <position position="97"/>
    </location>
    <ligand>
        <name>Zn(2+)</name>
        <dbReference type="ChEBI" id="CHEBI:29105"/>
    </ligand>
</feature>
<dbReference type="InterPro" id="IPR036388">
    <property type="entry name" value="WH-like_DNA-bd_sf"/>
</dbReference>
<evidence type="ECO:0000256" key="6">
    <source>
        <dbReference type="ARBA" id="ARBA00023163"/>
    </source>
</evidence>